<keyword evidence="5 14" id="KW-0812">Transmembrane</keyword>
<evidence type="ECO:0000256" key="4">
    <source>
        <dbReference type="ARBA" id="ARBA00022538"/>
    </source>
</evidence>
<evidence type="ECO:0000256" key="14">
    <source>
        <dbReference type="SAM" id="Phobius"/>
    </source>
</evidence>
<evidence type="ECO:0000256" key="7">
    <source>
        <dbReference type="ARBA" id="ARBA00022958"/>
    </source>
</evidence>
<evidence type="ECO:0000256" key="9">
    <source>
        <dbReference type="ARBA" id="ARBA00023065"/>
    </source>
</evidence>
<proteinExistence type="inferred from homology"/>
<accession>A0ABY3WAG5</accession>
<evidence type="ECO:0000256" key="6">
    <source>
        <dbReference type="ARBA" id="ARBA00022826"/>
    </source>
</evidence>
<evidence type="ECO:0000256" key="10">
    <source>
        <dbReference type="ARBA" id="ARBA00023136"/>
    </source>
</evidence>
<gene>
    <name evidence="15" type="ORF">MNQ99_16935</name>
</gene>
<dbReference type="EMBL" id="CP093326">
    <property type="protein sequence ID" value="UNK45578.1"/>
    <property type="molecule type" value="Genomic_DNA"/>
</dbReference>
<keyword evidence="10 14" id="KW-0472">Membrane</keyword>
<protein>
    <submittedName>
        <fullName evidence="15">DUF1211 domain-containing protein</fullName>
    </submittedName>
</protein>
<name>A0ABY3WAG5_9MICC</name>
<evidence type="ECO:0000256" key="12">
    <source>
        <dbReference type="ARBA" id="ARBA00034430"/>
    </source>
</evidence>
<keyword evidence="16" id="KW-1185">Reference proteome</keyword>
<reference evidence="15 16" key="1">
    <citation type="submission" date="2022-03" db="EMBL/GenBank/DDBJ databases">
        <title>Isotopic signatures of nitrous oxide derived from detoxification processes.</title>
        <authorList>
            <person name="Behrendt U."/>
            <person name="Buchen C."/>
            <person name="Well R."/>
            <person name="Ulrich A."/>
            <person name="Rohe L."/>
            <person name="Kolb S."/>
            <person name="Schloter M."/>
            <person name="Horn M.A."/>
            <person name="Augustin J."/>
        </authorList>
    </citation>
    <scope>NUCLEOTIDE SEQUENCE [LARGE SCALE GENOMIC DNA]</scope>
    <source>
        <strain evidence="15 16">S4-C24</strain>
    </source>
</reference>
<feature type="transmembrane region" description="Helical" evidence="14">
    <location>
        <begin position="188"/>
        <end position="210"/>
    </location>
</feature>
<evidence type="ECO:0000256" key="2">
    <source>
        <dbReference type="ARBA" id="ARBA00006920"/>
    </source>
</evidence>
<organism evidence="15 16">
    <name type="scientific">Arthrobacter sulfonylureivorans</name>
    <dbReference type="NCBI Taxonomy" id="2486855"/>
    <lineage>
        <taxon>Bacteria</taxon>
        <taxon>Bacillati</taxon>
        <taxon>Actinomycetota</taxon>
        <taxon>Actinomycetes</taxon>
        <taxon>Micrococcales</taxon>
        <taxon>Micrococcaceae</taxon>
        <taxon>Arthrobacter</taxon>
    </lineage>
</organism>
<dbReference type="Proteomes" id="UP000829069">
    <property type="component" value="Chromosome"/>
</dbReference>
<keyword evidence="8 14" id="KW-1133">Transmembrane helix</keyword>
<dbReference type="InterPro" id="IPR010617">
    <property type="entry name" value="TMEM175-like"/>
</dbReference>
<evidence type="ECO:0000256" key="5">
    <source>
        <dbReference type="ARBA" id="ARBA00022692"/>
    </source>
</evidence>
<dbReference type="RefSeq" id="WP_241913774.1">
    <property type="nucleotide sequence ID" value="NZ_CP093326.1"/>
</dbReference>
<sequence>MEQRPDRQQAARAAGPEASNPKAGDAARSAAVLARESSEFDRGLSFYDVIYGFAITLLVTNIDAPSAQAWQDPRLLLESGVVHQLAGFALSFAVIAVFWRMNLRLIKRLSALDSATTTANLLAAAFVILIPFTTQGVSDPETSSFELTTVLYAANIILASLAQLLMYEIARRHGLEIDPMTPRHHAAFVLDFLVPPLIFAVSIPIALAAGGTAGKITWASLIVLGPLSGILATRVQQSTTVR</sequence>
<evidence type="ECO:0000256" key="13">
    <source>
        <dbReference type="SAM" id="MobiDB-lite"/>
    </source>
</evidence>
<evidence type="ECO:0000256" key="8">
    <source>
        <dbReference type="ARBA" id="ARBA00022989"/>
    </source>
</evidence>
<keyword evidence="11" id="KW-0407">Ion channel</keyword>
<keyword evidence="7" id="KW-0630">Potassium</keyword>
<evidence type="ECO:0000256" key="1">
    <source>
        <dbReference type="ARBA" id="ARBA00004141"/>
    </source>
</evidence>
<feature type="transmembrane region" description="Helical" evidence="14">
    <location>
        <begin position="150"/>
        <end position="167"/>
    </location>
</feature>
<evidence type="ECO:0000256" key="3">
    <source>
        <dbReference type="ARBA" id="ARBA00022448"/>
    </source>
</evidence>
<evidence type="ECO:0000256" key="11">
    <source>
        <dbReference type="ARBA" id="ARBA00023303"/>
    </source>
</evidence>
<keyword evidence="4" id="KW-0633">Potassium transport</keyword>
<keyword evidence="3" id="KW-0813">Transport</keyword>
<evidence type="ECO:0000313" key="16">
    <source>
        <dbReference type="Proteomes" id="UP000829069"/>
    </source>
</evidence>
<feature type="transmembrane region" description="Helical" evidence="14">
    <location>
        <begin position="216"/>
        <end position="235"/>
    </location>
</feature>
<evidence type="ECO:0000313" key="15">
    <source>
        <dbReference type="EMBL" id="UNK45578.1"/>
    </source>
</evidence>
<feature type="transmembrane region" description="Helical" evidence="14">
    <location>
        <begin position="111"/>
        <end position="130"/>
    </location>
</feature>
<feature type="transmembrane region" description="Helical" evidence="14">
    <location>
        <begin position="44"/>
        <end position="62"/>
    </location>
</feature>
<dbReference type="Pfam" id="PF06736">
    <property type="entry name" value="TMEM175"/>
    <property type="match status" value="1"/>
</dbReference>
<keyword evidence="6" id="KW-0631">Potassium channel</keyword>
<feature type="transmembrane region" description="Helical" evidence="14">
    <location>
        <begin position="82"/>
        <end position="99"/>
    </location>
</feature>
<keyword evidence="9" id="KW-0406">Ion transport</keyword>
<comment type="subcellular location">
    <subcellularLocation>
        <location evidence="1">Membrane</location>
        <topology evidence="1">Multi-pass membrane protein</topology>
    </subcellularLocation>
</comment>
<comment type="similarity">
    <text evidence="2">Belongs to the TMEM175 family.</text>
</comment>
<comment type="catalytic activity">
    <reaction evidence="12">
        <text>K(+)(in) = K(+)(out)</text>
        <dbReference type="Rhea" id="RHEA:29463"/>
        <dbReference type="ChEBI" id="CHEBI:29103"/>
    </reaction>
</comment>
<feature type="region of interest" description="Disordered" evidence="13">
    <location>
        <begin position="1"/>
        <end position="25"/>
    </location>
</feature>